<evidence type="ECO:0000256" key="2">
    <source>
        <dbReference type="ARBA" id="ARBA00022679"/>
    </source>
</evidence>
<dbReference type="SUPFAM" id="SSF53335">
    <property type="entry name" value="S-adenosyl-L-methionine-dependent methyltransferases"/>
    <property type="match status" value="1"/>
</dbReference>
<dbReference type="EC" id="2.1.1.44" evidence="4"/>
<dbReference type="PIRSF" id="PIRSF018005">
    <property type="entry name" value="UCP018005"/>
    <property type="match status" value="1"/>
</dbReference>
<dbReference type="InterPro" id="IPR035094">
    <property type="entry name" value="EgtD"/>
</dbReference>
<accession>A0A6J5GW34</accession>
<name>A0A6J5GW34_9BURK</name>
<dbReference type="InterPro" id="IPR019257">
    <property type="entry name" value="MeTrfase_dom"/>
</dbReference>
<reference evidence="4 5" key="1">
    <citation type="submission" date="2020-04" db="EMBL/GenBank/DDBJ databases">
        <authorList>
            <person name="De Canck E."/>
        </authorList>
    </citation>
    <scope>NUCLEOTIDE SEQUENCE [LARGE SCALE GENOMIC DNA]</scope>
    <source>
        <strain evidence="4 5">LMG 28688</strain>
    </source>
</reference>
<sequence>MTQSASRSARSSRSNAQQNSLTGFAADFAAEVRAGLTHAPQKELPSKYLYDEVGSALFEVITVLPEYGVTRAEERLLTRHAAEIVEALPADVVVAELGSGSGRKTRRILEALSRKRPTSPTSYCPIEISRTALQLCRRELADIERISIVGYERDYLAGLAEVSRQRKHGERLCVLFLGSTIGNFARLAATRFLRDIRAMLRAGDTLLLGTDLVKPVPTLIAAYDDAIGATAAFNLNLLARINRELDGDFDLHDFEHVARFNPDARSVEMHLRARRRVSARVGAARLAVELEAGETIWTESSHKYHADEIPAIAADAGFECARQWVEKEWGFAESLLAAA</sequence>
<dbReference type="RefSeq" id="WP_175198113.1">
    <property type="nucleotide sequence ID" value="NZ_CADIKL010000056.1"/>
</dbReference>
<dbReference type="NCBIfam" id="TIGR03438">
    <property type="entry name" value="egtD_ergothio"/>
    <property type="match status" value="1"/>
</dbReference>
<dbReference type="AlphaFoldDB" id="A0A6J5GW34"/>
<dbReference type="EMBL" id="CADIKL010000056">
    <property type="protein sequence ID" value="CAB3808017.1"/>
    <property type="molecule type" value="Genomic_DNA"/>
</dbReference>
<dbReference type="GO" id="GO:0032259">
    <property type="term" value="P:methylation"/>
    <property type="evidence" value="ECO:0007669"/>
    <property type="project" value="UniProtKB-KW"/>
</dbReference>
<dbReference type="Gene3D" id="3.40.50.150">
    <property type="entry name" value="Vaccinia Virus protein VP39"/>
    <property type="match status" value="1"/>
</dbReference>
<proteinExistence type="predicted"/>
<dbReference type="InterPro" id="IPR017804">
    <property type="entry name" value="MeTrfase_EgtD-like"/>
</dbReference>
<keyword evidence="1 4" id="KW-0489">Methyltransferase</keyword>
<dbReference type="InterPro" id="IPR051128">
    <property type="entry name" value="EgtD_Methyltrsf_superfamily"/>
</dbReference>
<organism evidence="4 5">
    <name type="scientific">Paraburkholderia caffeinitolerans</name>
    <dbReference type="NCBI Taxonomy" id="1723730"/>
    <lineage>
        <taxon>Bacteria</taxon>
        <taxon>Pseudomonadati</taxon>
        <taxon>Pseudomonadota</taxon>
        <taxon>Betaproteobacteria</taxon>
        <taxon>Burkholderiales</taxon>
        <taxon>Burkholderiaceae</taxon>
        <taxon>Paraburkholderia</taxon>
    </lineage>
</organism>
<keyword evidence="5" id="KW-1185">Reference proteome</keyword>
<evidence type="ECO:0000259" key="3">
    <source>
        <dbReference type="Pfam" id="PF10017"/>
    </source>
</evidence>
<gene>
    <name evidence="4" type="primary">egtD</name>
    <name evidence="4" type="ORF">LMG28688_06670</name>
</gene>
<feature type="domain" description="Histidine-specific methyltransferase SAM-dependent" evidence="3">
    <location>
        <begin position="28"/>
        <end position="336"/>
    </location>
</feature>
<evidence type="ECO:0000313" key="5">
    <source>
        <dbReference type="Proteomes" id="UP000494119"/>
    </source>
</evidence>
<dbReference type="PANTHER" id="PTHR43397:SF1">
    <property type="entry name" value="ERGOTHIONEINE BIOSYNTHESIS PROTEIN 1"/>
    <property type="match status" value="1"/>
</dbReference>
<dbReference type="PANTHER" id="PTHR43397">
    <property type="entry name" value="ERGOTHIONEINE BIOSYNTHESIS PROTEIN 1"/>
    <property type="match status" value="1"/>
</dbReference>
<dbReference type="Proteomes" id="UP000494119">
    <property type="component" value="Unassembled WGS sequence"/>
</dbReference>
<keyword evidence="2 4" id="KW-0808">Transferase</keyword>
<evidence type="ECO:0000313" key="4">
    <source>
        <dbReference type="EMBL" id="CAB3808017.1"/>
    </source>
</evidence>
<dbReference type="Pfam" id="PF10017">
    <property type="entry name" value="Methyltransf_33"/>
    <property type="match status" value="1"/>
</dbReference>
<dbReference type="InterPro" id="IPR029063">
    <property type="entry name" value="SAM-dependent_MTases_sf"/>
</dbReference>
<dbReference type="GO" id="GO:0052706">
    <property type="term" value="F:L-histidine N(alpha)-methyltransferase activity"/>
    <property type="evidence" value="ECO:0007669"/>
    <property type="project" value="UniProtKB-EC"/>
</dbReference>
<evidence type="ECO:0000256" key="1">
    <source>
        <dbReference type="ARBA" id="ARBA00022603"/>
    </source>
</evidence>
<protein>
    <submittedName>
        <fullName evidence="4">Histidine N-alpha-methyltransferase</fullName>
        <ecNumber evidence="4">2.1.1.44</ecNumber>
    </submittedName>
</protein>